<reference evidence="1" key="1">
    <citation type="submission" date="2021-02" db="EMBL/GenBank/DDBJ databases">
        <authorList>
            <consortium name="DOE Joint Genome Institute"/>
            <person name="Ahrendt S."/>
            <person name="Looney B.P."/>
            <person name="Miyauchi S."/>
            <person name="Morin E."/>
            <person name="Drula E."/>
            <person name="Courty P.E."/>
            <person name="Chicoki N."/>
            <person name="Fauchery L."/>
            <person name="Kohler A."/>
            <person name="Kuo A."/>
            <person name="Labutti K."/>
            <person name="Pangilinan J."/>
            <person name="Lipzen A."/>
            <person name="Riley R."/>
            <person name="Andreopoulos W."/>
            <person name="He G."/>
            <person name="Johnson J."/>
            <person name="Barry K.W."/>
            <person name="Grigoriev I.V."/>
            <person name="Nagy L."/>
            <person name="Hibbett D."/>
            <person name="Henrissat B."/>
            <person name="Matheny P.B."/>
            <person name="Labbe J."/>
            <person name="Martin F."/>
        </authorList>
    </citation>
    <scope>NUCLEOTIDE SEQUENCE</scope>
    <source>
        <strain evidence="1">EC-137</strain>
    </source>
</reference>
<dbReference type="EMBL" id="MU273741">
    <property type="protein sequence ID" value="KAI0028581.1"/>
    <property type="molecule type" value="Genomic_DNA"/>
</dbReference>
<feature type="non-terminal residue" evidence="1">
    <location>
        <position position="363"/>
    </location>
</feature>
<name>A0ACB8QBD6_9AGAM</name>
<protein>
    <submittedName>
        <fullName evidence="1">Uncharacterized protein</fullName>
    </submittedName>
</protein>
<accession>A0ACB8QBD6</accession>
<gene>
    <name evidence="1" type="ORF">K488DRAFT_73669</name>
</gene>
<comment type="caution">
    <text evidence="1">The sequence shown here is derived from an EMBL/GenBank/DDBJ whole genome shotgun (WGS) entry which is preliminary data.</text>
</comment>
<keyword evidence="2" id="KW-1185">Reference proteome</keyword>
<evidence type="ECO:0000313" key="2">
    <source>
        <dbReference type="Proteomes" id="UP000814128"/>
    </source>
</evidence>
<proteinExistence type="predicted"/>
<organism evidence="1 2">
    <name type="scientific">Vararia minispora EC-137</name>
    <dbReference type="NCBI Taxonomy" id="1314806"/>
    <lineage>
        <taxon>Eukaryota</taxon>
        <taxon>Fungi</taxon>
        <taxon>Dikarya</taxon>
        <taxon>Basidiomycota</taxon>
        <taxon>Agaricomycotina</taxon>
        <taxon>Agaricomycetes</taxon>
        <taxon>Russulales</taxon>
        <taxon>Lachnocladiaceae</taxon>
        <taxon>Vararia</taxon>
    </lineage>
</organism>
<dbReference type="Proteomes" id="UP000814128">
    <property type="component" value="Unassembled WGS sequence"/>
</dbReference>
<sequence length="363" mass="38623">MSAADIHTTVVLLSSDDQPFGPPATHSRNQSFLSATTLGTQASLQNEPLLALVDAPAYHDMLARQPLHPVTEHVAWQTDDAAPREKQGYWTRAARKRLRWRRAAAAGSASVVGAGSAFPAVWAVYTAVRYLVAFALYPDRTRRAVSLALAISTLASLALLLALSSPRPRAPSLFPSRLAAPRLLASSFLFAPACTNLALVIAWRNAHDPQLSLSGRCHWDLDASWVGVGGQCDAGPAWGVWLAAALARLCSTATALTAYLVASHLYDAARARTHEGKSAAAEIAAAQPAPTTVPFHDTQHNTAPALWDRRMRGGERASRSTSSTARGAPSDDASSTPDVELALSTDGLAAADFQSFADRFRTL</sequence>
<reference evidence="1" key="2">
    <citation type="journal article" date="2022" name="New Phytol.">
        <title>Evolutionary transition to the ectomycorrhizal habit in the genomes of a hyperdiverse lineage of mushroom-forming fungi.</title>
        <authorList>
            <person name="Looney B."/>
            <person name="Miyauchi S."/>
            <person name="Morin E."/>
            <person name="Drula E."/>
            <person name="Courty P.E."/>
            <person name="Kohler A."/>
            <person name="Kuo A."/>
            <person name="LaButti K."/>
            <person name="Pangilinan J."/>
            <person name="Lipzen A."/>
            <person name="Riley R."/>
            <person name="Andreopoulos W."/>
            <person name="He G."/>
            <person name="Johnson J."/>
            <person name="Nolan M."/>
            <person name="Tritt A."/>
            <person name="Barry K.W."/>
            <person name="Grigoriev I.V."/>
            <person name="Nagy L.G."/>
            <person name="Hibbett D."/>
            <person name="Henrissat B."/>
            <person name="Matheny P.B."/>
            <person name="Labbe J."/>
            <person name="Martin F.M."/>
        </authorList>
    </citation>
    <scope>NUCLEOTIDE SEQUENCE</scope>
    <source>
        <strain evidence="1">EC-137</strain>
    </source>
</reference>
<evidence type="ECO:0000313" key="1">
    <source>
        <dbReference type="EMBL" id="KAI0028581.1"/>
    </source>
</evidence>